<keyword evidence="2" id="KW-0806">Transcription termination</keyword>
<dbReference type="GO" id="GO:0006353">
    <property type="term" value="P:DNA-templated transcription termination"/>
    <property type="evidence" value="ECO:0007669"/>
    <property type="project" value="UniProtKB-KW"/>
</dbReference>
<accession>A0A2R6P4D3</accession>
<dbReference type="STRING" id="1590841.A0A2R6P4D3"/>
<dbReference type="OrthoDB" id="637682at2759"/>
<keyword evidence="3" id="KW-0809">Transit peptide</keyword>
<protein>
    <submittedName>
        <fullName evidence="4">Transcription termination factor like</fullName>
    </submittedName>
</protein>
<proteinExistence type="inferred from homology"/>
<dbReference type="FunFam" id="1.25.70.10:FF:000001">
    <property type="entry name" value="Mitochondrial transcription termination factor-like"/>
    <property type="match status" value="1"/>
</dbReference>
<dbReference type="Gene3D" id="1.25.70.10">
    <property type="entry name" value="Transcription termination factor 3, mitochondrial"/>
    <property type="match status" value="1"/>
</dbReference>
<organism evidence="4 5">
    <name type="scientific">Actinidia chinensis var. chinensis</name>
    <name type="common">Chinese soft-hair kiwi</name>
    <dbReference type="NCBI Taxonomy" id="1590841"/>
    <lineage>
        <taxon>Eukaryota</taxon>
        <taxon>Viridiplantae</taxon>
        <taxon>Streptophyta</taxon>
        <taxon>Embryophyta</taxon>
        <taxon>Tracheophyta</taxon>
        <taxon>Spermatophyta</taxon>
        <taxon>Magnoliopsida</taxon>
        <taxon>eudicotyledons</taxon>
        <taxon>Gunneridae</taxon>
        <taxon>Pentapetalae</taxon>
        <taxon>asterids</taxon>
        <taxon>Ericales</taxon>
        <taxon>Actinidiaceae</taxon>
        <taxon>Actinidia</taxon>
    </lineage>
</organism>
<evidence type="ECO:0000256" key="1">
    <source>
        <dbReference type="ARBA" id="ARBA00007692"/>
    </source>
</evidence>
<keyword evidence="2" id="KW-0804">Transcription</keyword>
<dbReference type="InParanoid" id="A0A2R6P4D3"/>
<evidence type="ECO:0000256" key="2">
    <source>
        <dbReference type="ARBA" id="ARBA00022472"/>
    </source>
</evidence>
<evidence type="ECO:0000256" key="3">
    <source>
        <dbReference type="ARBA" id="ARBA00022946"/>
    </source>
</evidence>
<evidence type="ECO:0000313" key="4">
    <source>
        <dbReference type="EMBL" id="PSR85146.1"/>
    </source>
</evidence>
<dbReference type="Pfam" id="PF02536">
    <property type="entry name" value="mTERF"/>
    <property type="match status" value="1"/>
</dbReference>
<evidence type="ECO:0000313" key="5">
    <source>
        <dbReference type="Proteomes" id="UP000241394"/>
    </source>
</evidence>
<gene>
    <name evidence="4" type="ORF">CEY00_Acc33129</name>
</gene>
<dbReference type="OMA" id="MRFWVKQ"/>
<comment type="caution">
    <text evidence="4">The sequence shown here is derived from an EMBL/GenBank/DDBJ whole genome shotgun (WGS) entry which is preliminary data.</text>
</comment>
<dbReference type="Gramene" id="PSR85146">
    <property type="protein sequence ID" value="PSR85146"/>
    <property type="gene ID" value="CEY00_Acc33129"/>
</dbReference>
<reference evidence="4 5" key="1">
    <citation type="submission" date="2017-07" db="EMBL/GenBank/DDBJ databases">
        <title>An improved, manually edited Actinidia chinensis var. chinensis (kiwifruit) genome highlights the challenges associated with draft genomes and gene prediction in plants.</title>
        <authorList>
            <person name="Pilkington S."/>
            <person name="Crowhurst R."/>
            <person name="Hilario E."/>
            <person name="Nardozza S."/>
            <person name="Fraser L."/>
            <person name="Peng Y."/>
            <person name="Gunaseelan K."/>
            <person name="Simpson R."/>
            <person name="Tahir J."/>
            <person name="Deroles S."/>
            <person name="Templeton K."/>
            <person name="Luo Z."/>
            <person name="Davy M."/>
            <person name="Cheng C."/>
            <person name="Mcneilage M."/>
            <person name="Scaglione D."/>
            <person name="Liu Y."/>
            <person name="Zhang Q."/>
            <person name="Datson P."/>
            <person name="De Silva N."/>
            <person name="Gardiner S."/>
            <person name="Bassett H."/>
            <person name="Chagne D."/>
            <person name="Mccallum J."/>
            <person name="Dzierzon H."/>
            <person name="Deng C."/>
            <person name="Wang Y.-Y."/>
            <person name="Barron N."/>
            <person name="Manako K."/>
            <person name="Bowen J."/>
            <person name="Foster T."/>
            <person name="Erridge Z."/>
            <person name="Tiffin H."/>
            <person name="Waite C."/>
            <person name="Davies K."/>
            <person name="Grierson E."/>
            <person name="Laing W."/>
            <person name="Kirk R."/>
            <person name="Chen X."/>
            <person name="Wood M."/>
            <person name="Montefiori M."/>
            <person name="Brummell D."/>
            <person name="Schwinn K."/>
            <person name="Catanach A."/>
            <person name="Fullerton C."/>
            <person name="Li D."/>
            <person name="Meiyalaghan S."/>
            <person name="Nieuwenhuizen N."/>
            <person name="Read N."/>
            <person name="Prakash R."/>
            <person name="Hunter D."/>
            <person name="Zhang H."/>
            <person name="Mckenzie M."/>
            <person name="Knabel M."/>
            <person name="Harris A."/>
            <person name="Allan A."/>
            <person name="Chen A."/>
            <person name="Janssen B."/>
            <person name="Plunkett B."/>
            <person name="Dwamena C."/>
            <person name="Voogd C."/>
            <person name="Leif D."/>
            <person name="Lafferty D."/>
            <person name="Souleyre E."/>
            <person name="Varkonyi-Gasic E."/>
            <person name="Gambi F."/>
            <person name="Hanley J."/>
            <person name="Yao J.-L."/>
            <person name="Cheung J."/>
            <person name="David K."/>
            <person name="Warren B."/>
            <person name="Marsh K."/>
            <person name="Snowden K."/>
            <person name="Lin-Wang K."/>
            <person name="Brian L."/>
            <person name="Martinez-Sanchez M."/>
            <person name="Wang M."/>
            <person name="Ileperuma N."/>
            <person name="Macnee N."/>
            <person name="Campin R."/>
            <person name="Mcatee P."/>
            <person name="Drummond R."/>
            <person name="Espley R."/>
            <person name="Ireland H."/>
            <person name="Wu R."/>
            <person name="Atkinson R."/>
            <person name="Karunairetnam S."/>
            <person name="Bulley S."/>
            <person name="Chunkath S."/>
            <person name="Hanley Z."/>
            <person name="Storey R."/>
            <person name="Thrimawithana A."/>
            <person name="Thomson S."/>
            <person name="David C."/>
            <person name="Testolin R."/>
        </authorList>
    </citation>
    <scope>NUCLEOTIDE SEQUENCE [LARGE SCALE GENOMIC DNA]</scope>
    <source>
        <strain evidence="5">cv. Red5</strain>
        <tissue evidence="4">Young leaf</tissue>
    </source>
</reference>
<dbReference type="InterPro" id="IPR003690">
    <property type="entry name" value="MTERF"/>
</dbReference>
<keyword evidence="2" id="KW-0805">Transcription regulation</keyword>
<dbReference type="PANTHER" id="PTHR13068:SF166">
    <property type="entry name" value="TRANSCRIPTION TERMINATION FACTOR MTERF15, MITOCHONDRIAL-LIKE"/>
    <property type="match status" value="1"/>
</dbReference>
<dbReference type="EMBL" id="NKQK01000029">
    <property type="protein sequence ID" value="PSR85146.1"/>
    <property type="molecule type" value="Genomic_DNA"/>
</dbReference>
<keyword evidence="5" id="KW-1185">Reference proteome</keyword>
<dbReference type="GO" id="GO:0003676">
    <property type="term" value="F:nucleic acid binding"/>
    <property type="evidence" value="ECO:0007669"/>
    <property type="project" value="InterPro"/>
</dbReference>
<comment type="similarity">
    <text evidence="1">Belongs to the mTERF family.</text>
</comment>
<sequence length="384" mass="43667">MFKFTCKAFDYVHRASQSPNHNFCFLQIQAFSSSLKSTQKPPNQHSFAVTYLINSCGFSPEKAHSASKYVKFETPEKPDSVLAFFRSHGLTQTQISNVIRTHPRLLLCDPEKTLLPKLEFLKSKGISSADVTKIVYASPHFLKRSLEKIIIPSFNLFSNLLQSEEKTLAAIKSYSGLLLFDRQTHVIPNIETLREAGVPNANIMFLLTNQPRAFMTGSDRFRQVVKEVETMGFNPLRINFVTAVHALRAMAKSTWEKKVDVYRKWGWTEDEILVAFKKHPWCMTASEDKINGVMDFLVNKMGLESSLVARRPKLISLSLEKRTVPRCAVYQVLLSKGLISSNAISLMTLLMTSEKLFLEKLVNRHKEEAPELLQLYKGKLDLSS</sequence>
<dbReference type="PANTHER" id="PTHR13068">
    <property type="entry name" value="CGI-12 PROTEIN-RELATED"/>
    <property type="match status" value="1"/>
</dbReference>
<dbReference type="AlphaFoldDB" id="A0A2R6P4D3"/>
<reference evidence="5" key="2">
    <citation type="journal article" date="2018" name="BMC Genomics">
        <title>A manually annotated Actinidia chinensis var. chinensis (kiwifruit) genome highlights the challenges associated with draft genomes and gene prediction in plants.</title>
        <authorList>
            <person name="Pilkington S.M."/>
            <person name="Crowhurst R."/>
            <person name="Hilario E."/>
            <person name="Nardozza S."/>
            <person name="Fraser L."/>
            <person name="Peng Y."/>
            <person name="Gunaseelan K."/>
            <person name="Simpson R."/>
            <person name="Tahir J."/>
            <person name="Deroles S.C."/>
            <person name="Templeton K."/>
            <person name="Luo Z."/>
            <person name="Davy M."/>
            <person name="Cheng C."/>
            <person name="McNeilage M."/>
            <person name="Scaglione D."/>
            <person name="Liu Y."/>
            <person name="Zhang Q."/>
            <person name="Datson P."/>
            <person name="De Silva N."/>
            <person name="Gardiner S.E."/>
            <person name="Bassett H."/>
            <person name="Chagne D."/>
            <person name="McCallum J."/>
            <person name="Dzierzon H."/>
            <person name="Deng C."/>
            <person name="Wang Y.Y."/>
            <person name="Barron L."/>
            <person name="Manako K."/>
            <person name="Bowen J."/>
            <person name="Foster T.M."/>
            <person name="Erridge Z.A."/>
            <person name="Tiffin H."/>
            <person name="Waite C.N."/>
            <person name="Davies K.M."/>
            <person name="Grierson E.P."/>
            <person name="Laing W.A."/>
            <person name="Kirk R."/>
            <person name="Chen X."/>
            <person name="Wood M."/>
            <person name="Montefiori M."/>
            <person name="Brummell D.A."/>
            <person name="Schwinn K.E."/>
            <person name="Catanach A."/>
            <person name="Fullerton C."/>
            <person name="Li D."/>
            <person name="Meiyalaghan S."/>
            <person name="Nieuwenhuizen N."/>
            <person name="Read N."/>
            <person name="Prakash R."/>
            <person name="Hunter D."/>
            <person name="Zhang H."/>
            <person name="McKenzie M."/>
            <person name="Knabel M."/>
            <person name="Harris A."/>
            <person name="Allan A.C."/>
            <person name="Gleave A."/>
            <person name="Chen A."/>
            <person name="Janssen B.J."/>
            <person name="Plunkett B."/>
            <person name="Ampomah-Dwamena C."/>
            <person name="Voogd C."/>
            <person name="Leif D."/>
            <person name="Lafferty D."/>
            <person name="Souleyre E.J.F."/>
            <person name="Varkonyi-Gasic E."/>
            <person name="Gambi F."/>
            <person name="Hanley J."/>
            <person name="Yao J.L."/>
            <person name="Cheung J."/>
            <person name="David K.M."/>
            <person name="Warren B."/>
            <person name="Marsh K."/>
            <person name="Snowden K.C."/>
            <person name="Lin-Wang K."/>
            <person name="Brian L."/>
            <person name="Martinez-Sanchez M."/>
            <person name="Wang M."/>
            <person name="Ileperuma N."/>
            <person name="Macnee N."/>
            <person name="Campin R."/>
            <person name="McAtee P."/>
            <person name="Drummond R.S.M."/>
            <person name="Espley R.V."/>
            <person name="Ireland H.S."/>
            <person name="Wu R."/>
            <person name="Atkinson R.G."/>
            <person name="Karunairetnam S."/>
            <person name="Bulley S."/>
            <person name="Chunkath S."/>
            <person name="Hanley Z."/>
            <person name="Storey R."/>
            <person name="Thrimawithana A.H."/>
            <person name="Thomson S."/>
            <person name="David C."/>
            <person name="Testolin R."/>
            <person name="Huang H."/>
            <person name="Hellens R.P."/>
            <person name="Schaffer R.J."/>
        </authorList>
    </citation>
    <scope>NUCLEOTIDE SEQUENCE [LARGE SCALE GENOMIC DNA]</scope>
    <source>
        <strain evidence="5">cv. Red5</strain>
    </source>
</reference>
<dbReference type="InterPro" id="IPR038538">
    <property type="entry name" value="MTERF_sf"/>
</dbReference>
<dbReference type="SMART" id="SM00733">
    <property type="entry name" value="Mterf"/>
    <property type="match status" value="6"/>
</dbReference>
<name>A0A2R6P4D3_ACTCC</name>
<dbReference type="Proteomes" id="UP000241394">
    <property type="component" value="Chromosome LG29"/>
</dbReference>